<dbReference type="EMBL" id="MHKZ01000053">
    <property type="protein sequence ID" value="OGY98816.1"/>
    <property type="molecule type" value="Genomic_DNA"/>
</dbReference>
<evidence type="ECO:0000313" key="1">
    <source>
        <dbReference type="EMBL" id="OGY98816.1"/>
    </source>
</evidence>
<name>A0A1G2CC69_9BACT</name>
<organism evidence="1 2">
    <name type="scientific">Candidatus Liptonbacteria bacterium RIFCSPLOWO2_01_FULL_45_15</name>
    <dbReference type="NCBI Taxonomy" id="1798649"/>
    <lineage>
        <taxon>Bacteria</taxon>
        <taxon>Candidatus Liptoniibacteriota</taxon>
    </lineage>
</organism>
<proteinExistence type="predicted"/>
<dbReference type="Proteomes" id="UP000176287">
    <property type="component" value="Unassembled WGS sequence"/>
</dbReference>
<gene>
    <name evidence="1" type="ORF">A3B13_03100</name>
</gene>
<dbReference type="AlphaFoldDB" id="A0A1G2CC69"/>
<dbReference type="STRING" id="1798649.A3B13_03100"/>
<accession>A0A1G2CC69</accession>
<sequence>MYLRYFGIVLFFYSNPVRIPRRSAARISDGELKSESAEPNRLEPEPALIPRRKRRGRVHYHAFSLMGQCFYVFTPLE</sequence>
<reference evidence="1 2" key="1">
    <citation type="journal article" date="2016" name="Nat. Commun.">
        <title>Thousands of microbial genomes shed light on interconnected biogeochemical processes in an aquifer system.</title>
        <authorList>
            <person name="Anantharaman K."/>
            <person name="Brown C.T."/>
            <person name="Hug L.A."/>
            <person name="Sharon I."/>
            <person name="Castelle C.J."/>
            <person name="Probst A.J."/>
            <person name="Thomas B.C."/>
            <person name="Singh A."/>
            <person name="Wilkins M.J."/>
            <person name="Karaoz U."/>
            <person name="Brodie E.L."/>
            <person name="Williams K.H."/>
            <person name="Hubbard S.S."/>
            <person name="Banfield J.F."/>
        </authorList>
    </citation>
    <scope>NUCLEOTIDE SEQUENCE [LARGE SCALE GENOMIC DNA]</scope>
</reference>
<comment type="caution">
    <text evidence="1">The sequence shown here is derived from an EMBL/GenBank/DDBJ whole genome shotgun (WGS) entry which is preliminary data.</text>
</comment>
<evidence type="ECO:0000313" key="2">
    <source>
        <dbReference type="Proteomes" id="UP000176287"/>
    </source>
</evidence>
<protein>
    <submittedName>
        <fullName evidence="1">Uncharacterized protein</fullName>
    </submittedName>
</protein>